<evidence type="ECO:0000313" key="6">
    <source>
        <dbReference type="Proteomes" id="UP000663836"/>
    </source>
</evidence>
<accession>A0A819ZWA8</accession>
<evidence type="ECO:0000259" key="4">
    <source>
        <dbReference type="Pfam" id="PF04500"/>
    </source>
</evidence>
<dbReference type="InterPro" id="IPR007588">
    <property type="entry name" value="Znf_FLYWCH"/>
</dbReference>
<name>A0A819ZWA8_9BILA</name>
<gene>
    <name evidence="5" type="ORF">JBS370_LOCUS35534</name>
</gene>
<dbReference type="AlphaFoldDB" id="A0A819ZWA8"/>
<keyword evidence="2" id="KW-0863">Zinc-finger</keyword>
<feature type="domain" description="FLYWCH-type" evidence="4">
    <location>
        <begin position="7"/>
        <end position="67"/>
    </location>
</feature>
<keyword evidence="1" id="KW-0479">Metal-binding</keyword>
<protein>
    <recommendedName>
        <fullName evidence="4">FLYWCH-type domain-containing protein</fullName>
    </recommendedName>
</protein>
<evidence type="ECO:0000313" key="5">
    <source>
        <dbReference type="EMBL" id="CAF4181442.1"/>
    </source>
</evidence>
<dbReference type="Gene3D" id="2.20.25.240">
    <property type="match status" value="1"/>
</dbReference>
<evidence type="ECO:0000256" key="3">
    <source>
        <dbReference type="ARBA" id="ARBA00022833"/>
    </source>
</evidence>
<dbReference type="Proteomes" id="UP000663836">
    <property type="component" value="Unassembled WGS sequence"/>
</dbReference>
<comment type="caution">
    <text evidence="5">The sequence shown here is derived from an EMBL/GenBank/DDBJ whole genome shotgun (WGS) entry which is preliminary data.</text>
</comment>
<proteinExistence type="predicted"/>
<feature type="non-terminal residue" evidence="5">
    <location>
        <position position="74"/>
    </location>
</feature>
<organism evidence="5 6">
    <name type="scientific">Rotaria sordida</name>
    <dbReference type="NCBI Taxonomy" id="392033"/>
    <lineage>
        <taxon>Eukaryota</taxon>
        <taxon>Metazoa</taxon>
        <taxon>Spiralia</taxon>
        <taxon>Gnathifera</taxon>
        <taxon>Rotifera</taxon>
        <taxon>Eurotatoria</taxon>
        <taxon>Bdelloidea</taxon>
        <taxon>Philodinida</taxon>
        <taxon>Philodinidae</taxon>
        <taxon>Rotaria</taxon>
    </lineage>
</organism>
<dbReference type="GO" id="GO:0008270">
    <property type="term" value="F:zinc ion binding"/>
    <property type="evidence" value="ECO:0007669"/>
    <property type="project" value="UniProtKB-KW"/>
</dbReference>
<sequence length="74" mass="8701">MSTSVEFITTTKGRPLMILDGFSYIQDRRTDTKTYWRCENHKTFNCHFRIHTCNESVTKTHVKILKQHGDHTAS</sequence>
<evidence type="ECO:0000256" key="1">
    <source>
        <dbReference type="ARBA" id="ARBA00022723"/>
    </source>
</evidence>
<keyword evidence="3" id="KW-0862">Zinc</keyword>
<dbReference type="EMBL" id="CAJOBD010012534">
    <property type="protein sequence ID" value="CAF4181442.1"/>
    <property type="molecule type" value="Genomic_DNA"/>
</dbReference>
<evidence type="ECO:0000256" key="2">
    <source>
        <dbReference type="ARBA" id="ARBA00022771"/>
    </source>
</evidence>
<reference evidence="5" key="1">
    <citation type="submission" date="2021-02" db="EMBL/GenBank/DDBJ databases">
        <authorList>
            <person name="Nowell W R."/>
        </authorList>
    </citation>
    <scope>NUCLEOTIDE SEQUENCE</scope>
</reference>
<dbReference type="Pfam" id="PF04500">
    <property type="entry name" value="FLYWCH"/>
    <property type="match status" value="1"/>
</dbReference>